<keyword evidence="3" id="KW-1185">Reference proteome</keyword>
<sequence length="101" mass="11168">MMGSMTGMMLYSMLFPTQAHAGTMQNGQQVTPESISDADLENCLSELSVQKEKLESLKTKRLGSGDATDEEMAQIDADLKKLTDLELTLVKEQVRRLKEAS</sequence>
<feature type="chain" id="PRO_5003227220" evidence="1">
    <location>
        <begin position="22"/>
        <end position="101"/>
    </location>
</feature>
<evidence type="ECO:0000256" key="1">
    <source>
        <dbReference type="SAM" id="SignalP"/>
    </source>
</evidence>
<dbReference type="AlphaFoldDB" id="E8LHB0"/>
<name>E8LHB0_SUCHY</name>
<dbReference type="Proteomes" id="UP000018458">
    <property type="component" value="Unassembled WGS sequence"/>
</dbReference>
<protein>
    <submittedName>
        <fullName evidence="2">Uncharacterized protein</fullName>
    </submittedName>
</protein>
<accession>E8LHB0</accession>
<evidence type="ECO:0000313" key="2">
    <source>
        <dbReference type="EMBL" id="EFY08082.1"/>
    </source>
</evidence>
<proteinExistence type="predicted"/>
<dbReference type="HOGENOM" id="CLU_2290223_0_0_6"/>
<comment type="caution">
    <text evidence="2">The sequence shown here is derived from an EMBL/GenBank/DDBJ whole genome shotgun (WGS) entry which is preliminary data.</text>
</comment>
<feature type="signal peptide" evidence="1">
    <location>
        <begin position="1"/>
        <end position="21"/>
    </location>
</feature>
<gene>
    <name evidence="2" type="ORF">HMPREF9444_00068</name>
</gene>
<evidence type="ECO:0000313" key="3">
    <source>
        <dbReference type="Proteomes" id="UP000018458"/>
    </source>
</evidence>
<organism evidence="2 3">
    <name type="scientific">Succinatimonas hippei (strain DSM 22608 / JCM 16073 / KCTC 15190 / YIT 12066)</name>
    <dbReference type="NCBI Taxonomy" id="762983"/>
    <lineage>
        <taxon>Bacteria</taxon>
        <taxon>Pseudomonadati</taxon>
        <taxon>Pseudomonadota</taxon>
        <taxon>Gammaproteobacteria</taxon>
        <taxon>Aeromonadales</taxon>
        <taxon>Succinivibrionaceae</taxon>
        <taxon>Succinatimonas</taxon>
    </lineage>
</organism>
<keyword evidence="1" id="KW-0732">Signal</keyword>
<dbReference type="EMBL" id="AEVO01000004">
    <property type="protein sequence ID" value="EFY08082.1"/>
    <property type="molecule type" value="Genomic_DNA"/>
</dbReference>
<reference evidence="2 3" key="1">
    <citation type="submission" date="2011-01" db="EMBL/GenBank/DDBJ databases">
        <authorList>
            <person name="Weinstock G."/>
            <person name="Sodergren E."/>
            <person name="Clifton S."/>
            <person name="Fulton L."/>
            <person name="Fulton B."/>
            <person name="Courtney L."/>
            <person name="Fronick C."/>
            <person name="Harrison M."/>
            <person name="Strong C."/>
            <person name="Farmer C."/>
            <person name="Delahaunty K."/>
            <person name="Markovic C."/>
            <person name="Hall O."/>
            <person name="Minx P."/>
            <person name="Tomlinson C."/>
            <person name="Mitreva M."/>
            <person name="Hou S."/>
            <person name="Chen J."/>
            <person name="Wollam A."/>
            <person name="Pepin K.H."/>
            <person name="Johnson M."/>
            <person name="Bhonagiri V."/>
            <person name="Zhang X."/>
            <person name="Suruliraj S."/>
            <person name="Warren W."/>
            <person name="Chinwalla A."/>
            <person name="Mardis E.R."/>
            <person name="Wilson R.K."/>
        </authorList>
    </citation>
    <scope>NUCLEOTIDE SEQUENCE [LARGE SCALE GENOMIC DNA]</scope>
    <source>
        <strain evidence="3">DSM 22608 / JCM 16073 / KCTC 15190 / YIT 12066</strain>
    </source>
</reference>